<dbReference type="SMART" id="SM01217">
    <property type="entry name" value="Fn3_like"/>
    <property type="match status" value="1"/>
</dbReference>
<dbReference type="STRING" id="626937.HMPREF3293_01841"/>
<evidence type="ECO:0000256" key="5">
    <source>
        <dbReference type="SAM" id="Phobius"/>
    </source>
</evidence>
<dbReference type="InterPro" id="IPR050288">
    <property type="entry name" value="Cellulose_deg_GH3"/>
</dbReference>
<keyword evidence="4" id="KW-0326">Glycosidase</keyword>
<dbReference type="SUPFAM" id="SSF51445">
    <property type="entry name" value="(Trans)glycosidases"/>
    <property type="match status" value="1"/>
</dbReference>
<dbReference type="GO" id="GO:0004553">
    <property type="term" value="F:hydrolase activity, hydrolyzing O-glycosyl compounds"/>
    <property type="evidence" value="ECO:0007669"/>
    <property type="project" value="InterPro"/>
</dbReference>
<keyword evidence="5" id="KW-0812">Transmembrane</keyword>
<gene>
    <name evidence="7" type="ORF">HMPREF3293_01841</name>
</gene>
<name>A0A136Q3M3_9FIRM</name>
<evidence type="ECO:0000256" key="1">
    <source>
        <dbReference type="ARBA" id="ARBA00005336"/>
    </source>
</evidence>
<dbReference type="Pfam" id="PF01915">
    <property type="entry name" value="Glyco_hydro_3_C"/>
    <property type="match status" value="1"/>
</dbReference>
<evidence type="ECO:0000256" key="3">
    <source>
        <dbReference type="ARBA" id="ARBA00023277"/>
    </source>
</evidence>
<dbReference type="PRINTS" id="PR00133">
    <property type="entry name" value="GLHYDRLASE3"/>
</dbReference>
<keyword evidence="5" id="KW-1133">Transmembrane helix</keyword>
<dbReference type="SUPFAM" id="SSF52279">
    <property type="entry name" value="Beta-D-glucan exohydrolase, C-terminal domain"/>
    <property type="match status" value="1"/>
</dbReference>
<comment type="caution">
    <text evidence="7">The sequence shown here is derived from an EMBL/GenBank/DDBJ whole genome shotgun (WGS) entry which is preliminary data.</text>
</comment>
<dbReference type="InterPro" id="IPR036962">
    <property type="entry name" value="Glyco_hydro_3_N_sf"/>
</dbReference>
<comment type="similarity">
    <text evidence="1 4">Belongs to the glycosyl hydrolase 3 family.</text>
</comment>
<feature type="transmembrane region" description="Helical" evidence="5">
    <location>
        <begin position="754"/>
        <end position="782"/>
    </location>
</feature>
<evidence type="ECO:0000256" key="2">
    <source>
        <dbReference type="ARBA" id="ARBA00022801"/>
    </source>
</evidence>
<dbReference type="Proteomes" id="UP000070366">
    <property type="component" value="Unassembled WGS sequence"/>
</dbReference>
<dbReference type="Pfam" id="PF00933">
    <property type="entry name" value="Glyco_hydro_3"/>
    <property type="match status" value="1"/>
</dbReference>
<reference evidence="7 8" key="1">
    <citation type="submission" date="2016-02" db="EMBL/GenBank/DDBJ databases">
        <authorList>
            <person name="Wen L."/>
            <person name="He K."/>
            <person name="Yang H."/>
        </authorList>
    </citation>
    <scope>NUCLEOTIDE SEQUENCE [LARGE SCALE GENOMIC DNA]</scope>
    <source>
        <strain evidence="7 8">DSM 22607</strain>
    </source>
</reference>
<dbReference type="Gene3D" id="3.20.20.300">
    <property type="entry name" value="Glycoside hydrolase, family 3, N-terminal domain"/>
    <property type="match status" value="1"/>
</dbReference>
<dbReference type="Gene3D" id="2.60.40.10">
    <property type="entry name" value="Immunoglobulins"/>
    <property type="match status" value="1"/>
</dbReference>
<dbReference type="InterPro" id="IPR013783">
    <property type="entry name" value="Ig-like_fold"/>
</dbReference>
<sequence>MVMEQIDTIISQLSLEQKADLCSGLDAWNTFPIKDCGVPGVLMTDGPHGLRKQYDESTAMLEQSVPATCYPAASTTACSWDRELLYEMGAALGSEAREQGISMVLGPGINIKRSPLCGRNFEYFSEDPALAGELGAAMIRGIQSTGTGACLKHFAANNREYFRMVSNSIIDKRALREIYLDGFERAVKKGKPYAVMSAYNMLNGTYCGEASALIRGVLRGEWGFGGLVVSDWGACYNREKGIAAGLDLEMPYSGEENTNRIIRAVKNGTLDEADLDACVRRILSFVFRCEKNKKLPYQCDMEKNHALARRIAAESAVLLKNDGLLPLKPGVKVALLGEFAEHPRYQGAGSSMIHPANLENAIGAFRSHGIHYTYAPGFSISGDTVDETMLAEAECAARDCDVAVIIAGLPPQYEVEGIDRTHMHIPQNQIELIERIAKIKPVAVLLCGGAPVEMPWLSSVSALVNCYLGGEAGASAMAQILTGEVNPSGKLAETYPLRLADNPSYHFFSDDRHNVEYRESVYVGYRYYDAAEKEVLFPFGFGLSYTTFEYSDMQTDAGSFAPGGTVTVSARVENTGGAAGAEVVQCYVRADEAPFKKLCGFEKIFLQPGESARVSFTLTERDFSFFSDGWQLMQDVHVLIGASSRDLRMGIIVEIPEGKPLPEYPVSTDGHWNAMQYYGLFEKIPHITFSIHPFTINATLKDFDSVTIGRTVHRLVAKFVEKHIDPGGYMGHDIMLQLLEENPMRVLVSMSGGFFTYGMARGVLMIVNGQVFMGLLAFFSAYRKRKKQKIKSKK</sequence>
<dbReference type="InterPro" id="IPR001764">
    <property type="entry name" value="Glyco_hydro_3_N"/>
</dbReference>
<dbReference type="AlphaFoldDB" id="A0A136Q3M3"/>
<evidence type="ECO:0000256" key="4">
    <source>
        <dbReference type="RuleBase" id="RU361161"/>
    </source>
</evidence>
<keyword evidence="3" id="KW-0119">Carbohydrate metabolism</keyword>
<dbReference type="InterPro" id="IPR036881">
    <property type="entry name" value="Glyco_hydro_3_C_sf"/>
</dbReference>
<evidence type="ECO:0000313" key="7">
    <source>
        <dbReference type="EMBL" id="KXK65252.1"/>
    </source>
</evidence>
<feature type="domain" description="Fibronectin type III-like" evidence="6">
    <location>
        <begin position="582"/>
        <end position="644"/>
    </location>
</feature>
<dbReference type="InterPro" id="IPR002772">
    <property type="entry name" value="Glyco_hydro_3_C"/>
</dbReference>
<keyword evidence="2 4" id="KW-0378">Hydrolase</keyword>
<dbReference type="InterPro" id="IPR026891">
    <property type="entry name" value="Fn3-like"/>
</dbReference>
<dbReference type="PANTHER" id="PTHR42715">
    <property type="entry name" value="BETA-GLUCOSIDASE"/>
    <property type="match status" value="1"/>
</dbReference>
<dbReference type="Pfam" id="PF14310">
    <property type="entry name" value="Fn3-like"/>
    <property type="match status" value="1"/>
</dbReference>
<protein>
    <submittedName>
        <fullName evidence="7">Glycosyl hydrolase family 3 protein</fullName>
    </submittedName>
</protein>
<dbReference type="GO" id="GO:0005975">
    <property type="term" value="P:carbohydrate metabolic process"/>
    <property type="evidence" value="ECO:0007669"/>
    <property type="project" value="InterPro"/>
</dbReference>
<dbReference type="InterPro" id="IPR019800">
    <property type="entry name" value="Glyco_hydro_3_AS"/>
</dbReference>
<keyword evidence="5" id="KW-0472">Membrane</keyword>
<dbReference type="Gene3D" id="3.40.50.1700">
    <property type="entry name" value="Glycoside hydrolase family 3 C-terminal domain"/>
    <property type="match status" value="1"/>
</dbReference>
<evidence type="ECO:0000259" key="6">
    <source>
        <dbReference type="SMART" id="SM01217"/>
    </source>
</evidence>
<dbReference type="PATRIC" id="fig|626937.4.peg.1819"/>
<organism evidence="7 8">
    <name type="scientific">Christensenella minuta</name>
    <dbReference type="NCBI Taxonomy" id="626937"/>
    <lineage>
        <taxon>Bacteria</taxon>
        <taxon>Bacillati</taxon>
        <taxon>Bacillota</taxon>
        <taxon>Clostridia</taxon>
        <taxon>Christensenellales</taxon>
        <taxon>Christensenellaceae</taxon>
        <taxon>Christensenella</taxon>
    </lineage>
</organism>
<keyword evidence="8" id="KW-1185">Reference proteome</keyword>
<dbReference type="InterPro" id="IPR017853">
    <property type="entry name" value="GH"/>
</dbReference>
<dbReference type="PROSITE" id="PS00775">
    <property type="entry name" value="GLYCOSYL_HYDROL_F3"/>
    <property type="match status" value="1"/>
</dbReference>
<dbReference type="KEGG" id="cmiu:B1H56_08870"/>
<accession>A0A136Q3M3</accession>
<evidence type="ECO:0000313" key="8">
    <source>
        <dbReference type="Proteomes" id="UP000070366"/>
    </source>
</evidence>
<dbReference type="PANTHER" id="PTHR42715:SF10">
    <property type="entry name" value="BETA-GLUCOSIDASE"/>
    <property type="match status" value="1"/>
</dbReference>
<proteinExistence type="inferred from homology"/>
<dbReference type="EMBL" id="LSZW01000062">
    <property type="protein sequence ID" value="KXK65252.1"/>
    <property type="molecule type" value="Genomic_DNA"/>
</dbReference>
<dbReference type="OrthoDB" id="98455at2"/>